<proteinExistence type="predicted"/>
<evidence type="ECO:0000256" key="1">
    <source>
        <dbReference type="SAM" id="MobiDB-lite"/>
    </source>
</evidence>
<organism evidence="2 3">
    <name type="scientific">Morchella conica CCBAS932</name>
    <dbReference type="NCBI Taxonomy" id="1392247"/>
    <lineage>
        <taxon>Eukaryota</taxon>
        <taxon>Fungi</taxon>
        <taxon>Dikarya</taxon>
        <taxon>Ascomycota</taxon>
        <taxon>Pezizomycotina</taxon>
        <taxon>Pezizomycetes</taxon>
        <taxon>Pezizales</taxon>
        <taxon>Morchellaceae</taxon>
        <taxon>Morchella</taxon>
    </lineage>
</organism>
<feature type="region of interest" description="Disordered" evidence="1">
    <location>
        <begin position="37"/>
        <end position="56"/>
    </location>
</feature>
<dbReference type="Proteomes" id="UP000277580">
    <property type="component" value="Unassembled WGS sequence"/>
</dbReference>
<dbReference type="AlphaFoldDB" id="A0A3N4KYP8"/>
<sequence length="125" mass="13872">MTATTTTRTRRGRASSLESLSTTKSYDSSLTVTVNTSTRSSAHEHMGLHSSSAPLQQKKARFAENPCTGTYYTHNEKSVRKQKKNVSKKFLKGAKNALGFCCWLLCASCVLSGPEYEKWNSEKLD</sequence>
<protein>
    <submittedName>
        <fullName evidence="2">Uncharacterized protein</fullName>
    </submittedName>
</protein>
<keyword evidence="3" id="KW-1185">Reference proteome</keyword>
<evidence type="ECO:0000313" key="3">
    <source>
        <dbReference type="Proteomes" id="UP000277580"/>
    </source>
</evidence>
<name>A0A3N4KYP8_9PEZI</name>
<feature type="region of interest" description="Disordered" evidence="1">
    <location>
        <begin position="1"/>
        <end position="26"/>
    </location>
</feature>
<evidence type="ECO:0000313" key="2">
    <source>
        <dbReference type="EMBL" id="RPB14588.1"/>
    </source>
</evidence>
<accession>A0A3N4KYP8</accession>
<feature type="compositionally biased region" description="Polar residues" evidence="1">
    <location>
        <begin position="16"/>
        <end position="26"/>
    </location>
</feature>
<dbReference type="EMBL" id="ML119117">
    <property type="protein sequence ID" value="RPB14588.1"/>
    <property type="molecule type" value="Genomic_DNA"/>
</dbReference>
<dbReference type="InParanoid" id="A0A3N4KYP8"/>
<dbReference type="OrthoDB" id="5393290at2759"/>
<gene>
    <name evidence="2" type="ORF">P167DRAFT_534012</name>
</gene>
<reference evidence="2 3" key="1">
    <citation type="journal article" date="2018" name="Nat. Ecol. Evol.">
        <title>Pezizomycetes genomes reveal the molecular basis of ectomycorrhizal truffle lifestyle.</title>
        <authorList>
            <person name="Murat C."/>
            <person name="Payen T."/>
            <person name="Noel B."/>
            <person name="Kuo A."/>
            <person name="Morin E."/>
            <person name="Chen J."/>
            <person name="Kohler A."/>
            <person name="Krizsan K."/>
            <person name="Balestrini R."/>
            <person name="Da Silva C."/>
            <person name="Montanini B."/>
            <person name="Hainaut M."/>
            <person name="Levati E."/>
            <person name="Barry K.W."/>
            <person name="Belfiori B."/>
            <person name="Cichocki N."/>
            <person name="Clum A."/>
            <person name="Dockter R.B."/>
            <person name="Fauchery L."/>
            <person name="Guy J."/>
            <person name="Iotti M."/>
            <person name="Le Tacon F."/>
            <person name="Lindquist E.A."/>
            <person name="Lipzen A."/>
            <person name="Malagnac F."/>
            <person name="Mello A."/>
            <person name="Molinier V."/>
            <person name="Miyauchi S."/>
            <person name="Poulain J."/>
            <person name="Riccioni C."/>
            <person name="Rubini A."/>
            <person name="Sitrit Y."/>
            <person name="Splivallo R."/>
            <person name="Traeger S."/>
            <person name="Wang M."/>
            <person name="Zifcakova L."/>
            <person name="Wipf D."/>
            <person name="Zambonelli A."/>
            <person name="Paolocci F."/>
            <person name="Nowrousian M."/>
            <person name="Ottonello S."/>
            <person name="Baldrian P."/>
            <person name="Spatafora J.W."/>
            <person name="Henrissat B."/>
            <person name="Nagy L.G."/>
            <person name="Aury J.M."/>
            <person name="Wincker P."/>
            <person name="Grigoriev I.V."/>
            <person name="Bonfante P."/>
            <person name="Martin F.M."/>
        </authorList>
    </citation>
    <scope>NUCLEOTIDE SEQUENCE [LARGE SCALE GENOMIC DNA]</scope>
    <source>
        <strain evidence="2 3">CCBAS932</strain>
    </source>
</reference>